<dbReference type="EMBL" id="WKQP01000032">
    <property type="protein sequence ID" value="MSC61373.1"/>
    <property type="molecule type" value="Genomic_DNA"/>
</dbReference>
<dbReference type="NCBIfam" id="TIGR04068">
    <property type="entry name" value="rSAM_ocin_clost"/>
    <property type="match status" value="1"/>
</dbReference>
<dbReference type="SUPFAM" id="SSF102114">
    <property type="entry name" value="Radical SAM enzymes"/>
    <property type="match status" value="1"/>
</dbReference>
<dbReference type="InterPro" id="IPR058240">
    <property type="entry name" value="rSAM_sf"/>
</dbReference>
<evidence type="ECO:0000256" key="4">
    <source>
        <dbReference type="ARBA" id="ARBA00022723"/>
    </source>
</evidence>
<keyword evidence="6" id="KW-0411">Iron-sulfur</keyword>
<dbReference type="SFLD" id="SFLDG01067">
    <property type="entry name" value="SPASM/twitch_domain_containing"/>
    <property type="match status" value="1"/>
</dbReference>
<evidence type="ECO:0000256" key="5">
    <source>
        <dbReference type="ARBA" id="ARBA00023004"/>
    </source>
</evidence>
<evidence type="ECO:0000313" key="9">
    <source>
        <dbReference type="EMBL" id="CUN30175.1"/>
    </source>
</evidence>
<dbReference type="InterPro" id="IPR000385">
    <property type="entry name" value="MoaA_NifB_PqqE_Fe-S-bd_CS"/>
</dbReference>
<dbReference type="RefSeq" id="WP_055238846.1">
    <property type="nucleotide sequence ID" value="NZ_CYXM01000033.1"/>
</dbReference>
<dbReference type="Gene3D" id="3.20.20.70">
    <property type="entry name" value="Aldolase class I"/>
    <property type="match status" value="1"/>
</dbReference>
<keyword evidence="3" id="KW-0949">S-adenosyl-L-methionine</keyword>
<feature type="domain" description="Radical SAM core" evidence="8">
    <location>
        <begin position="87"/>
        <end position="321"/>
    </location>
</feature>
<organism evidence="9 12">
    <name type="scientific">Agathobacter rectalis</name>
    <dbReference type="NCBI Taxonomy" id="39491"/>
    <lineage>
        <taxon>Bacteria</taxon>
        <taxon>Bacillati</taxon>
        <taxon>Bacillota</taxon>
        <taxon>Clostridia</taxon>
        <taxon>Lachnospirales</taxon>
        <taxon>Lachnospiraceae</taxon>
        <taxon>Agathobacter</taxon>
    </lineage>
</organism>
<reference evidence="9 12" key="1">
    <citation type="submission" date="2015-09" db="EMBL/GenBank/DDBJ databases">
        <authorList>
            <consortium name="Pathogen Informatics"/>
        </authorList>
    </citation>
    <scope>NUCLEOTIDE SEQUENCE [LARGE SCALE GENOMIC DNA]</scope>
    <source>
        <strain evidence="9 12">2789STDY5834968</strain>
    </source>
</reference>
<keyword evidence="4" id="KW-0479">Metal-binding</keyword>
<dbReference type="GO" id="GO:0051539">
    <property type="term" value="F:4 iron, 4 sulfur cluster binding"/>
    <property type="evidence" value="ECO:0007669"/>
    <property type="project" value="UniProtKB-KW"/>
</dbReference>
<dbReference type="Proteomes" id="UP000095673">
    <property type="component" value="Unassembled WGS sequence"/>
</dbReference>
<dbReference type="SFLD" id="SFLDG01386">
    <property type="entry name" value="main_SPASM_domain-containing"/>
    <property type="match status" value="1"/>
</dbReference>
<dbReference type="CDD" id="cd01335">
    <property type="entry name" value="Radical_SAM"/>
    <property type="match status" value="1"/>
</dbReference>
<dbReference type="Proteomes" id="UP000479563">
    <property type="component" value="Unassembled WGS sequence"/>
</dbReference>
<dbReference type="PANTHER" id="PTHR43273">
    <property type="entry name" value="ANAEROBIC SULFATASE-MATURATING ENZYME HOMOLOG ASLB-RELATED"/>
    <property type="match status" value="1"/>
</dbReference>
<dbReference type="SFLD" id="SFLDS00029">
    <property type="entry name" value="Radical_SAM"/>
    <property type="match status" value="1"/>
</dbReference>
<dbReference type="PROSITE" id="PS01305">
    <property type="entry name" value="MOAA_NIFB_PQQE"/>
    <property type="match status" value="1"/>
</dbReference>
<evidence type="ECO:0000313" key="13">
    <source>
        <dbReference type="Proteomes" id="UP000479563"/>
    </source>
</evidence>
<dbReference type="InterPro" id="IPR024001">
    <property type="entry name" value="Cys-rich_pep_rSAM_mat_CcpM"/>
</dbReference>
<dbReference type="InterPro" id="IPR023885">
    <property type="entry name" value="4Fe4S-binding_SPASM_dom"/>
</dbReference>
<dbReference type="NCBIfam" id="TIGR04085">
    <property type="entry name" value="rSAM_more_4Fe4S"/>
    <property type="match status" value="1"/>
</dbReference>
<name>A0A173VVN4_9FIRM</name>
<dbReference type="PROSITE" id="PS51918">
    <property type="entry name" value="RADICAL_SAM"/>
    <property type="match status" value="1"/>
</dbReference>
<proteinExistence type="inferred from homology"/>
<dbReference type="AlphaFoldDB" id="A0A173VVN4"/>
<reference evidence="11 13" key="2">
    <citation type="journal article" date="2019" name="Nat. Med.">
        <title>A library of human gut bacterial isolates paired with longitudinal multiomics data enables mechanistic microbiome research.</title>
        <authorList>
            <person name="Poyet M."/>
            <person name="Groussin M."/>
            <person name="Gibbons S.M."/>
            <person name="Avila-Pacheco J."/>
            <person name="Jiang X."/>
            <person name="Kearney S.M."/>
            <person name="Perrotta A.R."/>
            <person name="Berdy B."/>
            <person name="Zhao S."/>
            <person name="Lieberman T.D."/>
            <person name="Swanson P.K."/>
            <person name="Smith M."/>
            <person name="Roesemann S."/>
            <person name="Alexander J.E."/>
            <person name="Rich S.A."/>
            <person name="Livny J."/>
            <person name="Vlamakis H."/>
            <person name="Clish C."/>
            <person name="Bullock K."/>
            <person name="Deik A."/>
            <person name="Scott J."/>
            <person name="Pierce K.A."/>
            <person name="Xavier R.J."/>
            <person name="Alm E.J."/>
        </authorList>
    </citation>
    <scope>NUCLEOTIDE SEQUENCE [LARGE SCALE GENOMIC DNA]</scope>
    <source>
        <strain evidence="11 13">BIOML-A11</strain>
    </source>
</reference>
<evidence type="ECO:0000313" key="12">
    <source>
        <dbReference type="Proteomes" id="UP000095673"/>
    </source>
</evidence>
<dbReference type="EMBL" id="JAJCJK010000051">
    <property type="protein sequence ID" value="MCB6939797.1"/>
    <property type="molecule type" value="Genomic_DNA"/>
</dbReference>
<keyword evidence="2" id="KW-0004">4Fe-4S</keyword>
<dbReference type="Proteomes" id="UP001197684">
    <property type="component" value="Unassembled WGS sequence"/>
</dbReference>
<dbReference type="GO" id="GO:0016491">
    <property type="term" value="F:oxidoreductase activity"/>
    <property type="evidence" value="ECO:0007669"/>
    <property type="project" value="InterPro"/>
</dbReference>
<evidence type="ECO:0000256" key="6">
    <source>
        <dbReference type="ARBA" id="ARBA00023014"/>
    </source>
</evidence>
<comment type="similarity">
    <text evidence="7">Belongs to the radical SAM superfamily. Anaerobic sulfatase-maturating enzyme family.</text>
</comment>
<evidence type="ECO:0000313" key="10">
    <source>
        <dbReference type="EMBL" id="MCB6939797.1"/>
    </source>
</evidence>
<evidence type="ECO:0000256" key="3">
    <source>
        <dbReference type="ARBA" id="ARBA00022691"/>
    </source>
</evidence>
<evidence type="ECO:0000256" key="7">
    <source>
        <dbReference type="ARBA" id="ARBA00023601"/>
    </source>
</evidence>
<accession>A0A173VVN4</accession>
<evidence type="ECO:0000256" key="2">
    <source>
        <dbReference type="ARBA" id="ARBA00022485"/>
    </source>
</evidence>
<evidence type="ECO:0000259" key="8">
    <source>
        <dbReference type="PROSITE" id="PS51918"/>
    </source>
</evidence>
<keyword evidence="5" id="KW-0408">Iron</keyword>
<dbReference type="Pfam" id="PF04055">
    <property type="entry name" value="Radical_SAM"/>
    <property type="match status" value="1"/>
</dbReference>
<dbReference type="OrthoDB" id="1994517at2"/>
<reference evidence="10" key="3">
    <citation type="submission" date="2021-10" db="EMBL/GenBank/DDBJ databases">
        <title>Collection of gut derived symbiotic bacterial strains cultured from healthy donors.</title>
        <authorList>
            <person name="Lin H."/>
            <person name="Littmann E."/>
            <person name="Kohout C."/>
            <person name="Pamer E.G."/>
        </authorList>
    </citation>
    <scope>NUCLEOTIDE SEQUENCE</scope>
    <source>
        <strain evidence="10">DFI.9.42</strain>
    </source>
</reference>
<dbReference type="InterPro" id="IPR023867">
    <property type="entry name" value="Sulphatase_maturase_rSAM"/>
</dbReference>
<dbReference type="GO" id="GO:0046872">
    <property type="term" value="F:metal ion binding"/>
    <property type="evidence" value="ECO:0007669"/>
    <property type="project" value="UniProtKB-KW"/>
</dbReference>
<dbReference type="PANTHER" id="PTHR43273:SF3">
    <property type="entry name" value="ANAEROBIC SULFATASE-MATURATING ENZYME HOMOLOG ASLB-RELATED"/>
    <property type="match status" value="1"/>
</dbReference>
<dbReference type="SFLD" id="SFLDG01384">
    <property type="entry name" value="thioether_bond_formation_requi"/>
    <property type="match status" value="1"/>
</dbReference>
<dbReference type="InterPro" id="IPR013785">
    <property type="entry name" value="Aldolase_TIM"/>
</dbReference>
<comment type="cofactor">
    <cofactor evidence="1">
        <name>[4Fe-4S] cluster</name>
        <dbReference type="ChEBI" id="CHEBI:49883"/>
    </cofactor>
</comment>
<evidence type="ECO:0000313" key="11">
    <source>
        <dbReference type="EMBL" id="MSC61373.1"/>
    </source>
</evidence>
<protein>
    <submittedName>
        <fullName evidence="9">Anaerobic sulfatase-maturating enzyme homolog YdeM</fullName>
    </submittedName>
    <submittedName>
        <fullName evidence="10">Cys-rich peptide radical SAM maturase CcpM</fullName>
    </submittedName>
</protein>
<dbReference type="EMBL" id="CYXM01000033">
    <property type="protein sequence ID" value="CUN30175.1"/>
    <property type="molecule type" value="Genomic_DNA"/>
</dbReference>
<evidence type="ECO:0000256" key="1">
    <source>
        <dbReference type="ARBA" id="ARBA00001966"/>
    </source>
</evidence>
<gene>
    <name evidence="9" type="primary">ydeM_4</name>
    <name evidence="10" type="synonym">ccpM</name>
    <name evidence="9" type="ORF">ERS852580_03509</name>
    <name evidence="11" type="ORF">GKE07_14450</name>
    <name evidence="10" type="ORF">LIZ56_15530</name>
</gene>
<dbReference type="InterPro" id="IPR007197">
    <property type="entry name" value="rSAM"/>
</dbReference>
<sequence>MTKSKPNIHILELYNRYYMYDAGTNAIFSITKEMCRFLMAILNSNGEIEVGDELKEEIEYLKESGCLKPVDEKIVVEHGEISLLESLYENNLNTIILQVTQNCNLRCQYCVYSGSYINRVHNNKRMSVEVAKQAIDFLVKHSENSKEISIGFYGGEPLLEVPLIREVVDYAEGVFSGKKLLFNMTTNATLLNIETAKYLYEKKFNVTISLDGPKATHDSNRIFANSNKGTFDAVMQNLELIRKELPGFIKNIGFNAVIDLKQNVACSSEFFLNYETVKGINVASNYINPISKKDEEPINPELIAISYYEIFKTYLYACNKEIFSNYKPTLYSSEVASLKQIVKDRFVGLQTYQGKISPGGQCLPGIQRFFVTVDGKFFPCERVDEESSELCIGDLKNGFDLENAKKILNVAKITEKECRECWCYKMCSQCVAKAGENGKIEAANRLKWCKQSRKNAEEYIKNYIVLKNFGCKFEEGEA</sequence>